<reference evidence="6" key="1">
    <citation type="submission" date="2023-07" db="EMBL/GenBank/DDBJ databases">
        <title>draft genome sequence of fig (Ficus carica).</title>
        <authorList>
            <person name="Takahashi T."/>
            <person name="Nishimura K."/>
        </authorList>
    </citation>
    <scope>NUCLEOTIDE SEQUENCE</scope>
</reference>
<dbReference type="GO" id="GO:0006606">
    <property type="term" value="P:protein import into nucleus"/>
    <property type="evidence" value="ECO:0007669"/>
    <property type="project" value="TreeGrafter"/>
</dbReference>
<evidence type="ECO:0000313" key="6">
    <source>
        <dbReference type="EMBL" id="GMN55388.1"/>
    </source>
</evidence>
<keyword evidence="3 4" id="KW-0539">Nucleus</keyword>
<protein>
    <recommendedName>
        <fullName evidence="4">Nuclear pore protein</fullName>
    </recommendedName>
</protein>
<feature type="compositionally biased region" description="Polar residues" evidence="5">
    <location>
        <begin position="161"/>
        <end position="173"/>
    </location>
</feature>
<keyword evidence="4" id="KW-0906">Nuclear pore complex</keyword>
<dbReference type="AlphaFoldDB" id="A0AA88DDD0"/>
<dbReference type="Gramene" id="FCD_00032653-RA">
    <property type="protein sequence ID" value="FCD_00032653-RA:cds"/>
    <property type="gene ID" value="FCD_00032653"/>
</dbReference>
<comment type="similarity">
    <text evidence="2 4">Belongs to the nucleoporin interacting component (NIC) family.</text>
</comment>
<feature type="compositionally biased region" description="Low complexity" evidence="5">
    <location>
        <begin position="178"/>
        <end position="191"/>
    </location>
</feature>
<comment type="caution">
    <text evidence="6">The sequence shown here is derived from an EMBL/GenBank/DDBJ whole genome shotgun (WGS) entry which is preliminary data.</text>
</comment>
<comment type="subcellular location">
    <subcellularLocation>
        <location evidence="1">Nucleus envelope</location>
    </subcellularLocation>
    <subcellularLocation>
        <location evidence="4">Nucleus</location>
        <location evidence="4">Nuclear pore complex</location>
    </subcellularLocation>
</comment>
<evidence type="ECO:0000256" key="3">
    <source>
        <dbReference type="ARBA" id="ARBA00023242"/>
    </source>
</evidence>
<evidence type="ECO:0000256" key="2">
    <source>
        <dbReference type="ARBA" id="ARBA00010186"/>
    </source>
</evidence>
<proteinExistence type="inferred from homology"/>
<keyword evidence="4" id="KW-0509">mRNA transport</keyword>
<dbReference type="GO" id="GO:0017056">
    <property type="term" value="F:structural constituent of nuclear pore"/>
    <property type="evidence" value="ECO:0007669"/>
    <property type="project" value="InterPro"/>
</dbReference>
<evidence type="ECO:0000256" key="5">
    <source>
        <dbReference type="SAM" id="MobiDB-lite"/>
    </source>
</evidence>
<evidence type="ECO:0000313" key="7">
    <source>
        <dbReference type="Proteomes" id="UP001187192"/>
    </source>
</evidence>
<dbReference type="PANTHER" id="PTHR11225:SF4">
    <property type="entry name" value="NUCLEAR PORE COMPLEX PROTEIN NUP93"/>
    <property type="match status" value="1"/>
</dbReference>
<dbReference type="InterPro" id="IPR007231">
    <property type="entry name" value="Nucleoporin_int_Nup93/Nic96"/>
</dbReference>
<sequence>MAGEQDMSNWTDLLHSSTKLLEQAAPSAQFPPLQRNLDQLEALSKKLKAKTLRTEAPSQSIAATRLLAREGINAEQLARDLKSFELKTTFEDVFPAEATTVEEYLQQVHEMAMVSAVQEAQKDNLRSFNDYMLKVLEEDWQKEKRDSLQSLSRISTLPRTNMLVSNSGGTRSGQIVPVTSSPQVSSGASSVENVPLANKPTLERKATVYAKVVKDLNNARERGLPFKPATAFKSAYESLGLDATGGKSVNMQKIWHLVQALTGEDLTTQRSMSKKMSLVIGARRHLERGHEKYIMDTIQSHPAQAALGGVVGNMQRIRAFLRIRLRDYGVLDFDAGDARRQPPVDTTWQQIYFCLRTGYHDEARNVALSSRSAHQFAPLLTEWINAGGTVPAEIAAAASEECDKMLRMGDRMSRNAYDKKKLLLYAIISGSRKQIDRVLRDSPILFNTIEDFLWFKLSAVRDCNAGPQSVVLSDGLVPYTLDDLQVYLNKFDPSYYTKNGKDPLVYPYVLLLSIQLLPAVLYLSKEAGDEGYSIDAVHISIVLADHGIVSEGVGAGQKLGLMDTYAEASTIIRQHGSLYLRLGDLPTALEYYAQAAAAVGGGQLSWSGRGSTDQQRQRNLMLKQLLAELLLGDVGIYLLLGSRGAGEEGELSRFFSDDKARKQFLLEAAHHCQEAGLYDKSIEIQKRIGAFSMALDTINKCLSEAICALSRGRLDGESRTAGLIHSGNEILETYKYHSDVSPQEREHVTEHQTVLRQLEAILSVHKLVKVGHYIDALREVARLPFLPLDPRTPDIATDVFQNLSPNVQACIPDILRVALTCLDNVTDSDGSLRALRAKIATFIANNSSRNWPRDLYEKVARSL</sequence>
<dbReference type="Pfam" id="PF04097">
    <property type="entry name" value="Nic96"/>
    <property type="match status" value="1"/>
</dbReference>
<keyword evidence="4" id="KW-0811">Translocation</keyword>
<dbReference type="GO" id="GO:0005643">
    <property type="term" value="C:nuclear pore"/>
    <property type="evidence" value="ECO:0007669"/>
    <property type="project" value="UniProtKB-SubCell"/>
</dbReference>
<dbReference type="EMBL" id="BTGU01000057">
    <property type="protein sequence ID" value="GMN55388.1"/>
    <property type="molecule type" value="Genomic_DNA"/>
</dbReference>
<keyword evidence="4" id="KW-0472">Membrane</keyword>
<keyword evidence="4" id="KW-0813">Transport</keyword>
<dbReference type="GO" id="GO:0016973">
    <property type="term" value="P:poly(A)+ mRNA export from nucleus"/>
    <property type="evidence" value="ECO:0007669"/>
    <property type="project" value="TreeGrafter"/>
</dbReference>
<evidence type="ECO:0000256" key="4">
    <source>
        <dbReference type="RuleBase" id="RU364035"/>
    </source>
</evidence>
<keyword evidence="7" id="KW-1185">Reference proteome</keyword>
<feature type="region of interest" description="Disordered" evidence="5">
    <location>
        <begin position="161"/>
        <end position="192"/>
    </location>
</feature>
<evidence type="ECO:0000256" key="1">
    <source>
        <dbReference type="ARBA" id="ARBA00004259"/>
    </source>
</evidence>
<name>A0AA88DDD0_FICCA</name>
<organism evidence="6 7">
    <name type="scientific">Ficus carica</name>
    <name type="common">Common fig</name>
    <dbReference type="NCBI Taxonomy" id="3494"/>
    <lineage>
        <taxon>Eukaryota</taxon>
        <taxon>Viridiplantae</taxon>
        <taxon>Streptophyta</taxon>
        <taxon>Embryophyta</taxon>
        <taxon>Tracheophyta</taxon>
        <taxon>Spermatophyta</taxon>
        <taxon>Magnoliopsida</taxon>
        <taxon>eudicotyledons</taxon>
        <taxon>Gunneridae</taxon>
        <taxon>Pentapetalae</taxon>
        <taxon>rosids</taxon>
        <taxon>fabids</taxon>
        <taxon>Rosales</taxon>
        <taxon>Moraceae</taxon>
        <taxon>Ficeae</taxon>
        <taxon>Ficus</taxon>
    </lineage>
</organism>
<keyword evidence="4" id="KW-0653">Protein transport</keyword>
<dbReference type="Proteomes" id="UP001187192">
    <property type="component" value="Unassembled WGS sequence"/>
</dbReference>
<accession>A0AA88DDD0</accession>
<dbReference type="PANTHER" id="PTHR11225">
    <property type="entry name" value="NUCLEAR PORE COMPLEX PROTEIN NUP93 NUCLEOPORIN NUP93 DEAD EYE PROTEIN"/>
    <property type="match status" value="1"/>
</dbReference>
<gene>
    <name evidence="6" type="ORF">TIFTF001_024515</name>
</gene>